<proteinExistence type="predicted"/>
<organism evidence="2 3">
    <name type="scientific">candidate division MSBL1 archaeon SCGC-AAA382C18</name>
    <dbReference type="NCBI Taxonomy" id="1698281"/>
    <lineage>
        <taxon>Archaea</taxon>
        <taxon>Methanobacteriati</taxon>
        <taxon>Methanobacteriota</taxon>
        <taxon>candidate division MSBL1</taxon>
    </lineage>
</organism>
<dbReference type="AlphaFoldDB" id="A0A133VLI7"/>
<dbReference type="SUPFAM" id="SSF88723">
    <property type="entry name" value="PIN domain-like"/>
    <property type="match status" value="1"/>
</dbReference>
<name>A0A133VLI7_9EURY</name>
<evidence type="ECO:0000259" key="1">
    <source>
        <dbReference type="Pfam" id="PF01850"/>
    </source>
</evidence>
<gene>
    <name evidence="2" type="ORF">AKJ52_00575</name>
</gene>
<dbReference type="InterPro" id="IPR029060">
    <property type="entry name" value="PIN-like_dom_sf"/>
</dbReference>
<comment type="caution">
    <text evidence="2">The sequence shown here is derived from an EMBL/GenBank/DDBJ whole genome shotgun (WGS) entry which is preliminary data.</text>
</comment>
<reference evidence="2 3" key="1">
    <citation type="journal article" date="2016" name="Sci. Rep.">
        <title>Metabolic traits of an uncultured archaeal lineage -MSBL1- from brine pools of the Red Sea.</title>
        <authorList>
            <person name="Mwirichia R."/>
            <person name="Alam I."/>
            <person name="Rashid M."/>
            <person name="Vinu M."/>
            <person name="Ba-Alawi W."/>
            <person name="Anthony Kamau A."/>
            <person name="Kamanda Ngugi D."/>
            <person name="Goker M."/>
            <person name="Klenk H.P."/>
            <person name="Bajic V."/>
            <person name="Stingl U."/>
        </authorList>
    </citation>
    <scope>NUCLEOTIDE SEQUENCE [LARGE SCALE GENOMIC DNA]</scope>
    <source>
        <strain evidence="2">SCGC-AAA382C18</strain>
    </source>
</reference>
<protein>
    <recommendedName>
        <fullName evidence="1">PIN domain-containing protein</fullName>
    </recommendedName>
</protein>
<dbReference type="GO" id="GO:0004521">
    <property type="term" value="F:RNA endonuclease activity"/>
    <property type="evidence" value="ECO:0007669"/>
    <property type="project" value="InterPro"/>
</dbReference>
<dbReference type="Pfam" id="PF01850">
    <property type="entry name" value="PIN"/>
    <property type="match status" value="1"/>
</dbReference>
<dbReference type="InterPro" id="IPR039018">
    <property type="entry name" value="VapC20-like"/>
</dbReference>
<evidence type="ECO:0000313" key="2">
    <source>
        <dbReference type="EMBL" id="KXB07267.1"/>
    </source>
</evidence>
<dbReference type="Proteomes" id="UP000070404">
    <property type="component" value="Unassembled WGS sequence"/>
</dbReference>
<keyword evidence="3" id="KW-1185">Reference proteome</keyword>
<accession>A0A133VLI7</accession>
<dbReference type="Gene3D" id="3.40.50.1010">
    <property type="entry name" value="5'-nuclease"/>
    <property type="match status" value="1"/>
</dbReference>
<evidence type="ECO:0000313" key="3">
    <source>
        <dbReference type="Proteomes" id="UP000070404"/>
    </source>
</evidence>
<dbReference type="GO" id="GO:0016075">
    <property type="term" value="P:rRNA catabolic process"/>
    <property type="evidence" value="ECO:0007669"/>
    <property type="project" value="TreeGrafter"/>
</dbReference>
<dbReference type="PANTHER" id="PTHR42188">
    <property type="entry name" value="23S RRNA-SPECIFIC ENDONUCLEASE VAPC20"/>
    <property type="match status" value="1"/>
</dbReference>
<sequence>MGIFLDTGVLVAVRNADDNRHERSNNLMEKALKDDFGTIYTSDYIIDEATTLALVRTDDPKLAIDVGKYTIDSPRIKILKISRKDFQATWEKFKSLSDEGLSFTDCSTLHLMEENRIDKIMSYDSGFDGFKKRIC</sequence>
<dbReference type="EMBL" id="LHYF01000005">
    <property type="protein sequence ID" value="KXB07267.1"/>
    <property type="molecule type" value="Genomic_DNA"/>
</dbReference>
<dbReference type="InterPro" id="IPR002716">
    <property type="entry name" value="PIN_dom"/>
</dbReference>
<dbReference type="PANTHER" id="PTHR42188:SF1">
    <property type="entry name" value="23S RRNA-SPECIFIC ENDONUCLEASE VAPC20"/>
    <property type="match status" value="1"/>
</dbReference>
<feature type="domain" description="PIN" evidence="1">
    <location>
        <begin position="3"/>
        <end position="128"/>
    </location>
</feature>